<dbReference type="SMART" id="SM00347">
    <property type="entry name" value="HTH_MARR"/>
    <property type="match status" value="1"/>
</dbReference>
<evidence type="ECO:0000256" key="1">
    <source>
        <dbReference type="ARBA" id="ARBA00023015"/>
    </source>
</evidence>
<dbReference type="Pfam" id="PF01047">
    <property type="entry name" value="MarR"/>
    <property type="match status" value="1"/>
</dbReference>
<keyword evidence="6" id="KW-1185">Reference proteome</keyword>
<comment type="caution">
    <text evidence="5">The sequence shown here is derived from an EMBL/GenBank/DDBJ whole genome shotgun (WGS) entry which is preliminary data.</text>
</comment>
<evidence type="ECO:0000313" key="5">
    <source>
        <dbReference type="EMBL" id="RCW45587.1"/>
    </source>
</evidence>
<proteinExistence type="predicted"/>
<name>A0A368VWF6_9BACL</name>
<dbReference type="PRINTS" id="PR00598">
    <property type="entry name" value="HTHMARR"/>
</dbReference>
<evidence type="ECO:0000259" key="4">
    <source>
        <dbReference type="PROSITE" id="PS50995"/>
    </source>
</evidence>
<evidence type="ECO:0000256" key="2">
    <source>
        <dbReference type="ARBA" id="ARBA00023125"/>
    </source>
</evidence>
<dbReference type="EMBL" id="QPJD01000010">
    <property type="protein sequence ID" value="RCW45587.1"/>
    <property type="molecule type" value="Genomic_DNA"/>
</dbReference>
<keyword evidence="1" id="KW-0805">Transcription regulation</keyword>
<sequence>MQQESGSSSEHVVERFHKAMLTTHRRLGSLISQKLDNDLTGPQCFILSMISKEQNITVSHLADKMEVKPSAITVMLDRLVNNGYAERIHDSKDRRVVLVKCTEKGHEALLRVKGDIEALLKHHLKELDVNELLRFVETFEKIAAELSKDNTEPRTD</sequence>
<dbReference type="GO" id="GO:0003700">
    <property type="term" value="F:DNA-binding transcription factor activity"/>
    <property type="evidence" value="ECO:0007669"/>
    <property type="project" value="InterPro"/>
</dbReference>
<evidence type="ECO:0000313" key="6">
    <source>
        <dbReference type="Proteomes" id="UP000252415"/>
    </source>
</evidence>
<dbReference type="InterPro" id="IPR036388">
    <property type="entry name" value="WH-like_DNA-bd_sf"/>
</dbReference>
<gene>
    <name evidence="5" type="ORF">DFP97_110177</name>
</gene>
<dbReference type="GO" id="GO:0003677">
    <property type="term" value="F:DNA binding"/>
    <property type="evidence" value="ECO:0007669"/>
    <property type="project" value="UniProtKB-KW"/>
</dbReference>
<dbReference type="InterPro" id="IPR000835">
    <property type="entry name" value="HTH_MarR-typ"/>
</dbReference>
<dbReference type="PANTHER" id="PTHR42756">
    <property type="entry name" value="TRANSCRIPTIONAL REGULATOR, MARR"/>
    <property type="match status" value="1"/>
</dbReference>
<dbReference type="Proteomes" id="UP000252415">
    <property type="component" value="Unassembled WGS sequence"/>
</dbReference>
<dbReference type="AlphaFoldDB" id="A0A368VWF6"/>
<protein>
    <submittedName>
        <fullName evidence="5">DNA-binding MarR family transcriptional regulator</fullName>
    </submittedName>
</protein>
<dbReference type="PROSITE" id="PS50995">
    <property type="entry name" value="HTH_MARR_2"/>
    <property type="match status" value="1"/>
</dbReference>
<dbReference type="RefSeq" id="WP_245976332.1">
    <property type="nucleotide sequence ID" value="NZ_QPJD01000010.1"/>
</dbReference>
<dbReference type="Gene3D" id="1.10.10.10">
    <property type="entry name" value="Winged helix-like DNA-binding domain superfamily/Winged helix DNA-binding domain"/>
    <property type="match status" value="1"/>
</dbReference>
<keyword evidence="3" id="KW-0804">Transcription</keyword>
<accession>A0A368VWF6</accession>
<dbReference type="PANTHER" id="PTHR42756:SF1">
    <property type="entry name" value="TRANSCRIPTIONAL REPRESSOR OF EMRAB OPERON"/>
    <property type="match status" value="1"/>
</dbReference>
<reference evidence="5 6" key="1">
    <citation type="submission" date="2018-07" db="EMBL/GenBank/DDBJ databases">
        <title>Genomic Encyclopedia of Type Strains, Phase III (KMG-III): the genomes of soil and plant-associated and newly described type strains.</title>
        <authorList>
            <person name="Whitman W."/>
        </authorList>
    </citation>
    <scope>NUCLEOTIDE SEQUENCE [LARGE SCALE GENOMIC DNA]</scope>
    <source>
        <strain evidence="5 6">CECT 7506</strain>
    </source>
</reference>
<feature type="domain" description="HTH marR-type" evidence="4">
    <location>
        <begin position="13"/>
        <end position="144"/>
    </location>
</feature>
<organism evidence="5 6">
    <name type="scientific">Paenibacillus prosopidis</name>
    <dbReference type="NCBI Taxonomy" id="630520"/>
    <lineage>
        <taxon>Bacteria</taxon>
        <taxon>Bacillati</taxon>
        <taxon>Bacillota</taxon>
        <taxon>Bacilli</taxon>
        <taxon>Bacillales</taxon>
        <taxon>Paenibacillaceae</taxon>
        <taxon>Paenibacillus</taxon>
    </lineage>
</organism>
<keyword evidence="2 5" id="KW-0238">DNA-binding</keyword>
<evidence type="ECO:0000256" key="3">
    <source>
        <dbReference type="ARBA" id="ARBA00023163"/>
    </source>
</evidence>
<dbReference type="SUPFAM" id="SSF46785">
    <property type="entry name" value="Winged helix' DNA-binding domain"/>
    <property type="match status" value="1"/>
</dbReference>
<dbReference type="InterPro" id="IPR036390">
    <property type="entry name" value="WH_DNA-bd_sf"/>
</dbReference>